<dbReference type="RefSeq" id="WP_133417047.1">
    <property type="nucleotide sequence ID" value="NZ_SCWD01000001.1"/>
</dbReference>
<accession>A0A9Q8CMM6</accession>
<name>A0A9Q8CMM6_9STAP</name>
<dbReference type="InterPro" id="IPR035903">
    <property type="entry name" value="HesB-like_dom_sf"/>
</dbReference>
<dbReference type="EMBL" id="SCWD01000001">
    <property type="protein sequence ID" value="TDM04186.1"/>
    <property type="molecule type" value="Genomic_DNA"/>
</dbReference>
<proteinExistence type="predicted"/>
<evidence type="ECO:0000313" key="2">
    <source>
        <dbReference type="Proteomes" id="UP000295280"/>
    </source>
</evidence>
<gene>
    <name evidence="1" type="ORF">ERX40_03180</name>
</gene>
<reference evidence="1 2" key="1">
    <citation type="submission" date="2019-01" db="EMBL/GenBank/DDBJ databases">
        <title>Draft genome sequences of the type strains of six Macrococcus species.</title>
        <authorList>
            <person name="Mazhar S."/>
            <person name="Altermann E."/>
            <person name="Hill C."/>
            <person name="Mcauliffe O."/>
        </authorList>
    </citation>
    <scope>NUCLEOTIDE SEQUENCE [LARGE SCALE GENOMIC DNA]</scope>
    <source>
        <strain evidence="1 2">ATCC 51828</strain>
    </source>
</reference>
<organism evidence="1 2">
    <name type="scientific">Macrococcus carouselicus</name>
    <dbReference type="NCBI Taxonomy" id="69969"/>
    <lineage>
        <taxon>Bacteria</taxon>
        <taxon>Bacillati</taxon>
        <taxon>Bacillota</taxon>
        <taxon>Bacilli</taxon>
        <taxon>Bacillales</taxon>
        <taxon>Staphylococcaceae</taxon>
        <taxon>Macrococcus</taxon>
    </lineage>
</organism>
<protein>
    <recommendedName>
        <fullName evidence="3">FeS cluster biogenesis domain-containing protein</fullName>
    </recommendedName>
</protein>
<evidence type="ECO:0000313" key="1">
    <source>
        <dbReference type="EMBL" id="TDM04186.1"/>
    </source>
</evidence>
<dbReference type="AlphaFoldDB" id="A0A9Q8CMM6"/>
<dbReference type="OrthoDB" id="1645729at2"/>
<keyword evidence="2" id="KW-1185">Reference proteome</keyword>
<dbReference type="Proteomes" id="UP000295280">
    <property type="component" value="Unassembled WGS sequence"/>
</dbReference>
<sequence length="92" mass="10633">MKINLDDKAQQWFQEELALSDDMAIKFYPRYGGDLQLKQGIGIAFTVEHLPADSYHETVGGLTYFVDSKDTWYFEDDTLNVTVDNDEIIYSK</sequence>
<evidence type="ECO:0008006" key="3">
    <source>
        <dbReference type="Google" id="ProtNLM"/>
    </source>
</evidence>
<dbReference type="SUPFAM" id="SSF89360">
    <property type="entry name" value="HesB-like domain"/>
    <property type="match status" value="1"/>
</dbReference>
<comment type="caution">
    <text evidence="1">The sequence shown here is derived from an EMBL/GenBank/DDBJ whole genome shotgun (WGS) entry which is preliminary data.</text>
</comment>